<keyword evidence="2" id="KW-0217">Developmental protein</keyword>
<dbReference type="PROSITE" id="PS51879">
    <property type="entry name" value="RST"/>
    <property type="match status" value="1"/>
</dbReference>
<dbReference type="Pfam" id="PF23467">
    <property type="entry name" value="WWE_5"/>
    <property type="match status" value="1"/>
</dbReference>
<evidence type="ECO:0000259" key="8">
    <source>
        <dbReference type="PROSITE" id="PS51879"/>
    </source>
</evidence>
<dbReference type="EMBL" id="JBFOLK010000007">
    <property type="protein sequence ID" value="KAL2498121.1"/>
    <property type="molecule type" value="Genomic_DNA"/>
</dbReference>
<evidence type="ECO:0000256" key="1">
    <source>
        <dbReference type="ARBA" id="ARBA00004123"/>
    </source>
</evidence>
<dbReference type="InterPro" id="IPR022003">
    <property type="entry name" value="RST"/>
</dbReference>
<dbReference type="GO" id="GO:0005634">
    <property type="term" value="C:nucleus"/>
    <property type="evidence" value="ECO:0007669"/>
    <property type="project" value="UniProtKB-SubCell"/>
</dbReference>
<evidence type="ECO:0000256" key="4">
    <source>
        <dbReference type="ARBA" id="ARBA00023242"/>
    </source>
</evidence>
<feature type="domain" description="PARP catalytic" evidence="7">
    <location>
        <begin position="211"/>
        <end position="434"/>
    </location>
</feature>
<organism evidence="9 10">
    <name type="scientific">Abeliophyllum distichum</name>
    <dbReference type="NCBI Taxonomy" id="126358"/>
    <lineage>
        <taxon>Eukaryota</taxon>
        <taxon>Viridiplantae</taxon>
        <taxon>Streptophyta</taxon>
        <taxon>Embryophyta</taxon>
        <taxon>Tracheophyta</taxon>
        <taxon>Spermatophyta</taxon>
        <taxon>Magnoliopsida</taxon>
        <taxon>eudicotyledons</taxon>
        <taxon>Gunneridae</taxon>
        <taxon>Pentapetalae</taxon>
        <taxon>asterids</taxon>
        <taxon>lamiids</taxon>
        <taxon>Lamiales</taxon>
        <taxon>Oleaceae</taxon>
        <taxon>Forsythieae</taxon>
        <taxon>Abeliophyllum</taxon>
    </lineage>
</organism>
<dbReference type="PANTHER" id="PTHR32263:SF19">
    <property type="entry name" value="OS03G0230300 PROTEIN"/>
    <property type="match status" value="1"/>
</dbReference>
<dbReference type="InterPro" id="IPR037197">
    <property type="entry name" value="WWE_dom_sf"/>
</dbReference>
<name>A0ABD1SCC7_9LAMI</name>
<comment type="subcellular location">
    <subcellularLocation>
        <location evidence="1">Nucleus</location>
    </subcellularLocation>
</comment>
<keyword evidence="4" id="KW-0539">Nucleus</keyword>
<feature type="region of interest" description="Disordered" evidence="5">
    <location>
        <begin position="1"/>
        <end position="24"/>
    </location>
</feature>
<accession>A0ABD1SCC7</accession>
<evidence type="ECO:0000259" key="6">
    <source>
        <dbReference type="PROSITE" id="PS50918"/>
    </source>
</evidence>
<evidence type="ECO:0000259" key="7">
    <source>
        <dbReference type="PROSITE" id="PS51059"/>
    </source>
</evidence>
<protein>
    <submittedName>
        <fullName evidence="9">Inactive poly [ADP-ribose] polymerase RCD1</fullName>
    </submittedName>
</protein>
<sequence length="496" mass="55796">MNSISNSSTLMMSKPEEKKSIKITVPKSSSNSTASFCDHTRMLTQNYPNFKRSSAPARFMYYENGSWVDYAGEVVAVLKMGFVEGKPVVEAKIDGYKCLFDFYRMLELEFESGNQRSIAWIDVNGKCFFPMVFIDGNQNNENTLEYCDENSVKVEIEISISENSENLEDSNCWDSNKFENLNKRKRECLESIGKEKTEGSSSNFNDEKRQHIVGNEFQSARWPNVTVLRGEEKGHLIVKNLFLSGLGMFQHGAKITLIHQCARTGPLDKARHAMFVKQMEITKIARGDSNMVFAWYGTSAKGVESILKHGFGMPGEVPGPETGRGNGIYLSPIRSPHNSAMLSDTDESGEKHIILCRVILGKCEKVEAGSRQSHPSSVEYDSGVDDLKNPKWYIVWYANMNTHILPECVVSYRPIDVSDRVDGVSNVNWVPHGSNSLIAKLFSKLKSFLPLPKIQELQTLCRSYKEGKLGKDIFMTKLRLVVGDDVLRSAINDIRG</sequence>
<comment type="caution">
    <text evidence="9">The sequence shown here is derived from an EMBL/GenBank/DDBJ whole genome shotgun (WGS) entry which is preliminary data.</text>
</comment>
<dbReference type="Pfam" id="PF00644">
    <property type="entry name" value="PARP"/>
    <property type="match status" value="1"/>
</dbReference>
<dbReference type="SUPFAM" id="SSF117839">
    <property type="entry name" value="WWE domain"/>
    <property type="match status" value="1"/>
</dbReference>
<dbReference type="InterPro" id="IPR004170">
    <property type="entry name" value="WWE_dom"/>
</dbReference>
<dbReference type="InterPro" id="IPR057823">
    <property type="entry name" value="WWE_RCD1"/>
</dbReference>
<dbReference type="Gene3D" id="3.90.228.10">
    <property type="match status" value="1"/>
</dbReference>
<dbReference type="PROSITE" id="PS50918">
    <property type="entry name" value="WWE"/>
    <property type="match status" value="1"/>
</dbReference>
<dbReference type="Pfam" id="PF12174">
    <property type="entry name" value="RST"/>
    <property type="match status" value="1"/>
</dbReference>
<reference evidence="10" key="1">
    <citation type="submission" date="2024-07" db="EMBL/GenBank/DDBJ databases">
        <title>Two chromosome-level genome assemblies of Korean endemic species Abeliophyllum distichum and Forsythia ovata (Oleaceae).</title>
        <authorList>
            <person name="Jang H."/>
        </authorList>
    </citation>
    <scope>NUCLEOTIDE SEQUENCE [LARGE SCALE GENOMIC DNA]</scope>
</reference>
<dbReference type="PANTHER" id="PTHR32263">
    <property type="entry name" value="INACTIVE POLY [ADP-RIBOSE] POLYMERASE SRO4-RELATED"/>
    <property type="match status" value="1"/>
</dbReference>
<keyword evidence="10" id="KW-1185">Reference proteome</keyword>
<gene>
    <name evidence="9" type="ORF">Adt_23671</name>
</gene>
<dbReference type="SUPFAM" id="SSF56399">
    <property type="entry name" value="ADP-ribosylation"/>
    <property type="match status" value="1"/>
</dbReference>
<evidence type="ECO:0000256" key="3">
    <source>
        <dbReference type="ARBA" id="ARBA00023016"/>
    </source>
</evidence>
<feature type="compositionally biased region" description="Polar residues" evidence="5">
    <location>
        <begin position="1"/>
        <end position="11"/>
    </location>
</feature>
<dbReference type="InterPro" id="IPR044964">
    <property type="entry name" value="RCD1/SRO1-5"/>
</dbReference>
<dbReference type="InterPro" id="IPR012317">
    <property type="entry name" value="Poly(ADP-ribose)pol_cat_dom"/>
</dbReference>
<evidence type="ECO:0000313" key="10">
    <source>
        <dbReference type="Proteomes" id="UP001604336"/>
    </source>
</evidence>
<feature type="domain" description="WWE" evidence="6">
    <location>
        <begin position="45"/>
        <end position="120"/>
    </location>
</feature>
<feature type="domain" description="RST" evidence="8">
    <location>
        <begin position="429"/>
        <end position="496"/>
    </location>
</feature>
<evidence type="ECO:0000256" key="5">
    <source>
        <dbReference type="SAM" id="MobiDB-lite"/>
    </source>
</evidence>
<dbReference type="AlphaFoldDB" id="A0ABD1SCC7"/>
<evidence type="ECO:0000313" key="9">
    <source>
        <dbReference type="EMBL" id="KAL2498121.1"/>
    </source>
</evidence>
<keyword evidence="3" id="KW-0346">Stress response</keyword>
<dbReference type="PROSITE" id="PS51059">
    <property type="entry name" value="PARP_CATALYTIC"/>
    <property type="match status" value="1"/>
</dbReference>
<evidence type="ECO:0000256" key="2">
    <source>
        <dbReference type="ARBA" id="ARBA00022473"/>
    </source>
</evidence>
<proteinExistence type="predicted"/>
<dbReference type="Proteomes" id="UP001604336">
    <property type="component" value="Unassembled WGS sequence"/>
</dbReference>